<evidence type="ECO:0000256" key="1">
    <source>
        <dbReference type="ARBA" id="ARBA00005417"/>
    </source>
</evidence>
<dbReference type="Gene3D" id="3.40.50.300">
    <property type="entry name" value="P-loop containing nucleotide triphosphate hydrolases"/>
    <property type="match status" value="1"/>
</dbReference>
<feature type="domain" description="ABC transporter" evidence="8">
    <location>
        <begin position="3"/>
        <end position="186"/>
    </location>
</feature>
<evidence type="ECO:0000256" key="2">
    <source>
        <dbReference type="ARBA" id="ARBA00022448"/>
    </source>
</evidence>
<dbReference type="GO" id="GO:0005524">
    <property type="term" value="F:ATP binding"/>
    <property type="evidence" value="ECO:0007669"/>
    <property type="project" value="UniProtKB-KW"/>
</dbReference>
<evidence type="ECO:0000259" key="8">
    <source>
        <dbReference type="PROSITE" id="PS50893"/>
    </source>
</evidence>
<evidence type="ECO:0000256" key="7">
    <source>
        <dbReference type="ARBA" id="ARBA00023136"/>
    </source>
</evidence>
<keyword evidence="2" id="KW-0813">Transport</keyword>
<comment type="caution">
    <text evidence="9">The sequence shown here is derived from an EMBL/GenBank/DDBJ whole genome shotgun (WGS) entry which is preliminary data.</text>
</comment>
<reference evidence="9" key="2">
    <citation type="journal article" date="2021" name="PeerJ">
        <title>Extensive microbial diversity within the chicken gut microbiome revealed by metagenomics and culture.</title>
        <authorList>
            <person name="Gilroy R."/>
            <person name="Ravi A."/>
            <person name="Getino M."/>
            <person name="Pursley I."/>
            <person name="Horton D.L."/>
            <person name="Alikhan N.F."/>
            <person name="Baker D."/>
            <person name="Gharbi K."/>
            <person name="Hall N."/>
            <person name="Watson M."/>
            <person name="Adriaenssens E.M."/>
            <person name="Foster-Nyarko E."/>
            <person name="Jarju S."/>
            <person name="Secka A."/>
            <person name="Antonio M."/>
            <person name="Oren A."/>
            <person name="Chaudhuri R.R."/>
            <person name="La Ragione R."/>
            <person name="Hildebrand F."/>
            <person name="Pallen M.J."/>
        </authorList>
    </citation>
    <scope>NUCLEOTIDE SEQUENCE</scope>
    <source>
        <strain evidence="9">CHK189-12415</strain>
    </source>
</reference>
<evidence type="ECO:0000256" key="4">
    <source>
        <dbReference type="ARBA" id="ARBA00022741"/>
    </source>
</evidence>
<keyword evidence="5 9" id="KW-0067">ATP-binding</keyword>
<evidence type="ECO:0000313" key="10">
    <source>
        <dbReference type="Proteomes" id="UP000824241"/>
    </source>
</evidence>
<dbReference type="GO" id="GO:0016887">
    <property type="term" value="F:ATP hydrolysis activity"/>
    <property type="evidence" value="ECO:0007669"/>
    <property type="project" value="InterPro"/>
</dbReference>
<evidence type="ECO:0000256" key="6">
    <source>
        <dbReference type="ARBA" id="ARBA00022967"/>
    </source>
</evidence>
<gene>
    <name evidence="9" type="ORF">IAB37_05855</name>
</gene>
<dbReference type="Pfam" id="PF00005">
    <property type="entry name" value="ABC_tran"/>
    <property type="match status" value="1"/>
</dbReference>
<dbReference type="PANTHER" id="PTHR43553">
    <property type="entry name" value="HEAVY METAL TRANSPORTER"/>
    <property type="match status" value="1"/>
</dbReference>
<evidence type="ECO:0000256" key="3">
    <source>
        <dbReference type="ARBA" id="ARBA00022475"/>
    </source>
</evidence>
<dbReference type="EMBL" id="DVHA01000186">
    <property type="protein sequence ID" value="HIR61080.1"/>
    <property type="molecule type" value="Genomic_DNA"/>
</dbReference>
<keyword evidence="6" id="KW-1278">Translocase</keyword>
<dbReference type="Proteomes" id="UP000824241">
    <property type="component" value="Unassembled WGS sequence"/>
</dbReference>
<comment type="similarity">
    <text evidence="1">Belongs to the ABC transporter superfamily.</text>
</comment>
<keyword evidence="4" id="KW-0547">Nucleotide-binding</keyword>
<dbReference type="GO" id="GO:0042626">
    <property type="term" value="F:ATPase-coupled transmembrane transporter activity"/>
    <property type="evidence" value="ECO:0007669"/>
    <property type="project" value="TreeGrafter"/>
</dbReference>
<accession>A0A9D1DXM6</accession>
<reference evidence="9" key="1">
    <citation type="submission" date="2020-10" db="EMBL/GenBank/DDBJ databases">
        <authorList>
            <person name="Gilroy R."/>
        </authorList>
    </citation>
    <scope>NUCLEOTIDE SEQUENCE</scope>
    <source>
        <strain evidence="9">CHK189-12415</strain>
    </source>
</reference>
<organism evidence="9 10">
    <name type="scientific">Candidatus Faecivivens stercoravium</name>
    <dbReference type="NCBI Taxonomy" id="2840803"/>
    <lineage>
        <taxon>Bacteria</taxon>
        <taxon>Bacillati</taxon>
        <taxon>Bacillota</taxon>
        <taxon>Clostridia</taxon>
        <taxon>Eubacteriales</taxon>
        <taxon>Oscillospiraceae</taxon>
        <taxon>Oscillospiraceae incertae sedis</taxon>
        <taxon>Candidatus Faecivivens</taxon>
    </lineage>
</organism>
<dbReference type="PROSITE" id="PS50893">
    <property type="entry name" value="ABC_TRANSPORTER_2"/>
    <property type="match status" value="1"/>
</dbReference>
<evidence type="ECO:0000256" key="5">
    <source>
        <dbReference type="ARBA" id="ARBA00022840"/>
    </source>
</evidence>
<keyword evidence="7" id="KW-0472">Membrane</keyword>
<feature type="non-terminal residue" evidence="9">
    <location>
        <position position="1"/>
    </location>
</feature>
<dbReference type="CDD" id="cd03225">
    <property type="entry name" value="ABC_cobalt_CbiO_domain1"/>
    <property type="match status" value="1"/>
</dbReference>
<evidence type="ECO:0000313" key="9">
    <source>
        <dbReference type="EMBL" id="HIR61080.1"/>
    </source>
</evidence>
<protein>
    <submittedName>
        <fullName evidence="9">ATP-binding cassette domain-containing protein</fullName>
    </submittedName>
</protein>
<proteinExistence type="inferred from homology"/>
<dbReference type="PANTHER" id="PTHR43553:SF21">
    <property type="entry name" value="ABC TRANSPORTER ATP-BINDING PROTEIN MA_1418-RELATED"/>
    <property type="match status" value="1"/>
</dbReference>
<name>A0A9D1DXM6_9FIRM</name>
<dbReference type="AlphaFoldDB" id="A0A9D1DXM6"/>
<keyword evidence="3" id="KW-1003">Cell membrane</keyword>
<dbReference type="InterPro" id="IPR003439">
    <property type="entry name" value="ABC_transporter-like_ATP-bd"/>
</dbReference>
<sequence length="224" mass="24824">NGLLLPTAGEVTVGGFNTKATRASQIARKAGFLFQNPDRQICQNTTREEIAFGMRVQGLPEEEVKARTEEALKTFGLDGDRSPFTRSRGERQRIALASVLVGKPELVILDEPTTGLDYKECTAIMEHIAKLNREEGLTILMVCHDMELIQSYAERVLVLNGGTLLGDGPTRSIMKDRDLLAAARLRPAQIPDLALRLGEGFEDVFTVGEMAEKLWRIARKEETI</sequence>
<dbReference type="InterPro" id="IPR015856">
    <property type="entry name" value="ABC_transpr_CbiO/EcfA_su"/>
</dbReference>
<dbReference type="InterPro" id="IPR027417">
    <property type="entry name" value="P-loop_NTPase"/>
</dbReference>
<dbReference type="SUPFAM" id="SSF52540">
    <property type="entry name" value="P-loop containing nucleoside triphosphate hydrolases"/>
    <property type="match status" value="1"/>
</dbReference>
<dbReference type="GO" id="GO:0043190">
    <property type="term" value="C:ATP-binding cassette (ABC) transporter complex"/>
    <property type="evidence" value="ECO:0007669"/>
    <property type="project" value="TreeGrafter"/>
</dbReference>
<dbReference type="InterPro" id="IPR050095">
    <property type="entry name" value="ECF_ABC_transporter_ATP-bd"/>
</dbReference>